<name>A0A6M3L161_9ZZZZ</name>
<evidence type="ECO:0000313" key="1">
    <source>
        <dbReference type="EMBL" id="QJA88246.1"/>
    </source>
</evidence>
<accession>A0A6M3L161</accession>
<dbReference type="EMBL" id="MT142764">
    <property type="protein sequence ID" value="QJA88246.1"/>
    <property type="molecule type" value="Genomic_DNA"/>
</dbReference>
<reference evidence="1" key="1">
    <citation type="submission" date="2020-03" db="EMBL/GenBank/DDBJ databases">
        <title>The deep terrestrial virosphere.</title>
        <authorList>
            <person name="Holmfeldt K."/>
            <person name="Nilsson E."/>
            <person name="Simone D."/>
            <person name="Lopez-Fernandez M."/>
            <person name="Wu X."/>
            <person name="de Brujin I."/>
            <person name="Lundin D."/>
            <person name="Andersson A."/>
            <person name="Bertilsson S."/>
            <person name="Dopson M."/>
        </authorList>
    </citation>
    <scope>NUCLEOTIDE SEQUENCE</scope>
    <source>
        <strain evidence="1">MM415B02800</strain>
    </source>
</reference>
<sequence>MKRRRWSHWRQYKTNKERVIAYFDSKGYKRCNTNSTKYPIGFKGALIPNTIYFIGGAGAVRAGSGISNSRSVTTAVHDKLRKEGWLP</sequence>
<dbReference type="AlphaFoldDB" id="A0A6M3L161"/>
<proteinExistence type="predicted"/>
<protein>
    <submittedName>
        <fullName evidence="1">Uncharacterized protein</fullName>
    </submittedName>
</protein>
<gene>
    <name evidence="1" type="ORF">MM415B02800_0015</name>
</gene>
<organism evidence="1">
    <name type="scientific">viral metagenome</name>
    <dbReference type="NCBI Taxonomy" id="1070528"/>
    <lineage>
        <taxon>unclassified sequences</taxon>
        <taxon>metagenomes</taxon>
        <taxon>organismal metagenomes</taxon>
    </lineage>
</organism>